<protein>
    <submittedName>
        <fullName evidence="3">Uncharacterized protein</fullName>
    </submittedName>
</protein>
<evidence type="ECO:0000256" key="1">
    <source>
        <dbReference type="SAM" id="Coils"/>
    </source>
</evidence>
<dbReference type="OrthoDB" id="4227381at2759"/>
<name>B8MER3_TALSN</name>
<dbReference type="PhylomeDB" id="B8MER3"/>
<dbReference type="HOGENOM" id="CLU_618444_0_0_1"/>
<dbReference type="AlphaFoldDB" id="B8MER3"/>
<reference evidence="4" key="1">
    <citation type="journal article" date="2015" name="Genome Announc.">
        <title>Genome sequence of the AIDS-associated pathogen Penicillium marneffei (ATCC18224) and its near taxonomic relative Talaromyces stipitatus (ATCC10500).</title>
        <authorList>
            <person name="Nierman W.C."/>
            <person name="Fedorova-Abrams N.D."/>
            <person name="Andrianopoulos A."/>
        </authorList>
    </citation>
    <scope>NUCLEOTIDE SEQUENCE [LARGE SCALE GENOMIC DNA]</scope>
    <source>
        <strain evidence="4">ATCC 10500 / CBS 375.48 / QM 6759 / NRRL 1006</strain>
    </source>
</reference>
<dbReference type="RefSeq" id="XP_002484180.1">
    <property type="nucleotide sequence ID" value="XM_002484135.1"/>
</dbReference>
<keyword evidence="1" id="KW-0175">Coiled coil</keyword>
<feature type="coiled-coil region" evidence="1">
    <location>
        <begin position="327"/>
        <end position="360"/>
    </location>
</feature>
<accession>B8MER3</accession>
<evidence type="ECO:0000313" key="4">
    <source>
        <dbReference type="Proteomes" id="UP000001745"/>
    </source>
</evidence>
<dbReference type="Proteomes" id="UP000001745">
    <property type="component" value="Unassembled WGS sequence"/>
</dbReference>
<evidence type="ECO:0000313" key="3">
    <source>
        <dbReference type="EMBL" id="EED16946.1"/>
    </source>
</evidence>
<dbReference type="VEuPathDB" id="FungiDB:TSTA_020050"/>
<feature type="region of interest" description="Disordered" evidence="2">
    <location>
        <begin position="50"/>
        <end position="70"/>
    </location>
</feature>
<gene>
    <name evidence="3" type="ORF">TSTA_020050</name>
</gene>
<dbReference type="EMBL" id="EQ962656">
    <property type="protein sequence ID" value="EED16946.1"/>
    <property type="molecule type" value="Genomic_DNA"/>
</dbReference>
<dbReference type="GeneID" id="8108816"/>
<dbReference type="OMA" id="PFKMESA"/>
<dbReference type="InParanoid" id="B8MER3"/>
<organism evidence="3 4">
    <name type="scientific">Talaromyces stipitatus (strain ATCC 10500 / CBS 375.48 / QM 6759 / NRRL 1006)</name>
    <name type="common">Penicillium stipitatum</name>
    <dbReference type="NCBI Taxonomy" id="441959"/>
    <lineage>
        <taxon>Eukaryota</taxon>
        <taxon>Fungi</taxon>
        <taxon>Dikarya</taxon>
        <taxon>Ascomycota</taxon>
        <taxon>Pezizomycotina</taxon>
        <taxon>Eurotiomycetes</taxon>
        <taxon>Eurotiomycetidae</taxon>
        <taxon>Eurotiales</taxon>
        <taxon>Trichocomaceae</taxon>
        <taxon>Talaromyces</taxon>
        <taxon>Talaromyces sect. Talaromyces</taxon>
    </lineage>
</organism>
<evidence type="ECO:0000256" key="2">
    <source>
        <dbReference type="SAM" id="MobiDB-lite"/>
    </source>
</evidence>
<proteinExistence type="predicted"/>
<sequence>MGLNTTFTKHQHRQSDDLLALGCVSQCHDQPSPKATKGNDYTLRLDQIKTNNSDDNIDGDGPWSNNTIDVANSLSSSSSVYSASEEPNNSTECTVKIATDSETSARSSSIVSRNQESVRSIASSVGVTSVSSHYSQKCNQEEEQQKQKRKSDELKHTLSFSSLRKIKSLEKIPFKMESALMAFRWLCRKSDELIQRGDIETDDHQIQKLQEITPDLGAIIVQRMERLEEKIDILFSTTSKSTRSTIDESSSTYQSILDPDADTPVEQPLYKTYNQTPLQAQKKEHTETIQQTEFKILTAEINHLIKSNNNLSSCIDALGSSGLIDLLEMLSCSLERLHSAINSLRERQQQQQNLDSINNEEGDNQLRLQIDIIQSLGFLLGQREEQLRHERKLNQSYRENIEGLEGMISALEVEWKKVSPFISNSECMTDCIGRLKRGTIVRT</sequence>
<keyword evidence="4" id="KW-1185">Reference proteome</keyword>
<feature type="region of interest" description="Disordered" evidence="2">
    <location>
        <begin position="132"/>
        <end position="153"/>
    </location>
</feature>
<feature type="compositionally biased region" description="Basic and acidic residues" evidence="2">
    <location>
        <begin position="139"/>
        <end position="153"/>
    </location>
</feature>